<dbReference type="GO" id="GO:0008270">
    <property type="term" value="F:zinc ion binding"/>
    <property type="evidence" value="ECO:0007669"/>
    <property type="project" value="InterPro"/>
</dbReference>
<dbReference type="PROSITE" id="PS50280">
    <property type="entry name" value="SET"/>
    <property type="match status" value="1"/>
</dbReference>
<evidence type="ECO:0000313" key="5">
    <source>
        <dbReference type="EMBL" id="KAI7743986.1"/>
    </source>
</evidence>
<dbReference type="InterPro" id="IPR046341">
    <property type="entry name" value="SET_dom_sf"/>
</dbReference>
<dbReference type="SUPFAM" id="SSF82199">
    <property type="entry name" value="SET domain"/>
    <property type="match status" value="1"/>
</dbReference>
<dbReference type="InterPro" id="IPR007728">
    <property type="entry name" value="Pre-SET_dom"/>
</dbReference>
<dbReference type="SMART" id="SM00468">
    <property type="entry name" value="PreSET"/>
    <property type="match status" value="1"/>
</dbReference>
<dbReference type="Gene3D" id="2.170.270.10">
    <property type="entry name" value="SET domain"/>
    <property type="match status" value="1"/>
</dbReference>
<dbReference type="AlphaFoldDB" id="A0AAD5CL97"/>
<comment type="caution">
    <text evidence="5">The sequence shown here is derived from an EMBL/GenBank/DDBJ whole genome shotgun (WGS) entry which is preliminary data.</text>
</comment>
<sequence>QENTDAVSPTGLLKTGNDFDNETEKGFEESTHCIYDETVDIAKGQGSVVNTDAILPTDSLKPGNDFENEAENRLPTDLLKTGNNFEKEAENEREENNHFIPDEHIDITKGQESVVNTGATSPIGSLKPGNDFEKETENVVEENNYFIHGETIDIAKGEENVLISLVNEVNGECPPSFHYIPRNAVFQNAFVNFSLANITKENCCSTCFGNCLTSSKPCPCALQIGGEFAYTSEGTIKEDVLDNCLQRIRDTQTCHRSYCKDCPLEKPKTEGVLGTCKGHLERSFIKECWLKCGCNKKCGNRIVQCGIRYKLQVFMTPGGKGWGLRALEDLPKGAFVCEFVGEVLTCKELYYRVSQSYKKNEYAHPVFLDAEWGEESDSHEDEALCLDATSYGNVARFINHRCFDANLVEIPV</sequence>
<feature type="domain" description="SET" evidence="4">
    <location>
        <begin position="309"/>
        <end position="412"/>
    </location>
</feature>
<dbReference type="GO" id="GO:0005634">
    <property type="term" value="C:nucleus"/>
    <property type="evidence" value="ECO:0007669"/>
    <property type="project" value="InterPro"/>
</dbReference>
<reference evidence="5" key="1">
    <citation type="submission" date="2022-06" db="EMBL/GenBank/DDBJ databases">
        <title>Uncovering the hologenomic basis of an extraordinary plant invasion.</title>
        <authorList>
            <person name="Bieker V.C."/>
            <person name="Martin M.D."/>
            <person name="Gilbert T."/>
            <person name="Hodgins K."/>
            <person name="Battlay P."/>
            <person name="Petersen B."/>
            <person name="Wilson J."/>
        </authorList>
    </citation>
    <scope>NUCLEOTIDE SEQUENCE</scope>
    <source>
        <strain evidence="5">AA19_3_7</strain>
        <tissue evidence="5">Leaf</tissue>
    </source>
</reference>
<dbReference type="Proteomes" id="UP001206925">
    <property type="component" value="Unassembled WGS sequence"/>
</dbReference>
<organism evidence="5 6">
    <name type="scientific">Ambrosia artemisiifolia</name>
    <name type="common">Common ragweed</name>
    <dbReference type="NCBI Taxonomy" id="4212"/>
    <lineage>
        <taxon>Eukaryota</taxon>
        <taxon>Viridiplantae</taxon>
        <taxon>Streptophyta</taxon>
        <taxon>Embryophyta</taxon>
        <taxon>Tracheophyta</taxon>
        <taxon>Spermatophyta</taxon>
        <taxon>Magnoliopsida</taxon>
        <taxon>eudicotyledons</taxon>
        <taxon>Gunneridae</taxon>
        <taxon>Pentapetalae</taxon>
        <taxon>asterids</taxon>
        <taxon>campanulids</taxon>
        <taxon>Asterales</taxon>
        <taxon>Asteraceae</taxon>
        <taxon>Asteroideae</taxon>
        <taxon>Heliantheae alliance</taxon>
        <taxon>Heliantheae</taxon>
        <taxon>Ambrosia</taxon>
    </lineage>
</organism>
<proteinExistence type="predicted"/>
<dbReference type="GO" id="GO:0042054">
    <property type="term" value="F:histone methyltransferase activity"/>
    <property type="evidence" value="ECO:0007669"/>
    <property type="project" value="InterPro"/>
</dbReference>
<dbReference type="GO" id="GO:0005694">
    <property type="term" value="C:chromosome"/>
    <property type="evidence" value="ECO:0007669"/>
    <property type="project" value="UniProtKB-SubCell"/>
</dbReference>
<accession>A0AAD5CL97</accession>
<feature type="non-terminal residue" evidence="5">
    <location>
        <position position="1"/>
    </location>
</feature>
<dbReference type="Pfam" id="PF05033">
    <property type="entry name" value="Pre-SET"/>
    <property type="match status" value="1"/>
</dbReference>
<protein>
    <recommendedName>
        <fullName evidence="4">SET domain-containing protein</fullName>
    </recommendedName>
</protein>
<dbReference type="InterPro" id="IPR001214">
    <property type="entry name" value="SET_dom"/>
</dbReference>
<evidence type="ECO:0000256" key="3">
    <source>
        <dbReference type="SAM" id="MobiDB-lite"/>
    </source>
</evidence>
<evidence type="ECO:0000256" key="2">
    <source>
        <dbReference type="ARBA" id="ARBA00022454"/>
    </source>
</evidence>
<dbReference type="Pfam" id="PF00856">
    <property type="entry name" value="SET"/>
    <property type="match status" value="1"/>
</dbReference>
<name>A0AAD5CL97_AMBAR</name>
<keyword evidence="2" id="KW-0158">Chromosome</keyword>
<keyword evidence="6" id="KW-1185">Reference proteome</keyword>
<evidence type="ECO:0000313" key="6">
    <source>
        <dbReference type="Proteomes" id="UP001206925"/>
    </source>
</evidence>
<dbReference type="PANTHER" id="PTHR46450:SF1">
    <property type="entry name" value="INACTIVE HISTONE-LYSINE N-METHYLTRANSFERASE SUVR1-RELATED"/>
    <property type="match status" value="1"/>
</dbReference>
<dbReference type="SMART" id="SM00317">
    <property type="entry name" value="SET"/>
    <property type="match status" value="1"/>
</dbReference>
<evidence type="ECO:0000256" key="1">
    <source>
        <dbReference type="ARBA" id="ARBA00004286"/>
    </source>
</evidence>
<comment type="subcellular location">
    <subcellularLocation>
        <location evidence="1">Chromosome</location>
    </subcellularLocation>
</comment>
<dbReference type="EMBL" id="JAMZMK010007617">
    <property type="protein sequence ID" value="KAI7743986.1"/>
    <property type="molecule type" value="Genomic_DNA"/>
</dbReference>
<gene>
    <name evidence="5" type="ORF">M8C21_001753</name>
</gene>
<dbReference type="PANTHER" id="PTHR46450">
    <property type="entry name" value="INACTIVE HISTONE-LYSINE N-METHYLTRANSFERASE SUVR1-RELATED"/>
    <property type="match status" value="1"/>
</dbReference>
<feature type="region of interest" description="Disordered" evidence="3">
    <location>
        <begin position="1"/>
        <end position="20"/>
    </location>
</feature>
<feature type="non-terminal residue" evidence="5">
    <location>
        <position position="412"/>
    </location>
</feature>
<evidence type="ECO:0000259" key="4">
    <source>
        <dbReference type="PROSITE" id="PS50280"/>
    </source>
</evidence>